<dbReference type="AlphaFoldDB" id="A0A9P5NJW7"/>
<proteinExistence type="inferred from homology"/>
<dbReference type="Proteomes" id="UP000724874">
    <property type="component" value="Unassembled WGS sequence"/>
</dbReference>
<comment type="caution">
    <text evidence="12">The sequence shown here is derived from an EMBL/GenBank/DDBJ whole genome shotgun (WGS) entry which is preliminary data.</text>
</comment>
<dbReference type="Gene3D" id="3.30.160.60">
    <property type="entry name" value="Classic Zinc Finger"/>
    <property type="match status" value="1"/>
</dbReference>
<evidence type="ECO:0000256" key="3">
    <source>
        <dbReference type="ARBA" id="ARBA00022771"/>
    </source>
</evidence>
<keyword evidence="8" id="KW-0804">Transcription</keyword>
<dbReference type="Pfam" id="PF08209">
    <property type="entry name" value="Sgf11"/>
    <property type="match status" value="1"/>
</dbReference>
<dbReference type="InterPro" id="IPR013246">
    <property type="entry name" value="SAGA_su_Sgf11"/>
</dbReference>
<keyword evidence="4" id="KW-0862">Zinc</keyword>
<dbReference type="GO" id="GO:0005634">
    <property type="term" value="C:nucleus"/>
    <property type="evidence" value="ECO:0007669"/>
    <property type="project" value="UniProtKB-SubCell"/>
</dbReference>
<comment type="subcellular location">
    <subcellularLocation>
        <location evidence="1 10">Nucleus</location>
    </subcellularLocation>
</comment>
<name>A0A9P5NJW7_GYMJU</name>
<evidence type="ECO:0000256" key="5">
    <source>
        <dbReference type="ARBA" id="ARBA00022853"/>
    </source>
</evidence>
<evidence type="ECO:0000256" key="11">
    <source>
        <dbReference type="SAM" id="MobiDB-lite"/>
    </source>
</evidence>
<feature type="compositionally biased region" description="Basic and acidic residues" evidence="11">
    <location>
        <begin position="200"/>
        <end position="209"/>
    </location>
</feature>
<keyword evidence="9" id="KW-0539">Nucleus</keyword>
<gene>
    <name evidence="12" type="ORF">CPB84DRAFT_1478597</name>
</gene>
<keyword evidence="7 10" id="KW-0010">Activator</keyword>
<dbReference type="GO" id="GO:0070461">
    <property type="term" value="C:SAGA-type complex"/>
    <property type="evidence" value="ECO:0007669"/>
    <property type="project" value="UniProtKB-ARBA"/>
</dbReference>
<accession>A0A9P5NJW7</accession>
<evidence type="ECO:0000256" key="6">
    <source>
        <dbReference type="ARBA" id="ARBA00023015"/>
    </source>
</evidence>
<dbReference type="OrthoDB" id="21557at2759"/>
<keyword evidence="13" id="KW-1185">Reference proteome</keyword>
<keyword evidence="2" id="KW-0479">Metal-binding</keyword>
<feature type="region of interest" description="Disordered" evidence="11">
    <location>
        <begin position="156"/>
        <end position="226"/>
    </location>
</feature>
<dbReference type="GO" id="GO:0008270">
    <property type="term" value="F:zinc ion binding"/>
    <property type="evidence" value="ECO:0007669"/>
    <property type="project" value="UniProtKB-KW"/>
</dbReference>
<evidence type="ECO:0000256" key="10">
    <source>
        <dbReference type="RuleBase" id="RU261113"/>
    </source>
</evidence>
<dbReference type="GO" id="GO:0006325">
    <property type="term" value="P:chromatin organization"/>
    <property type="evidence" value="ECO:0007669"/>
    <property type="project" value="UniProtKB-KW"/>
</dbReference>
<protein>
    <recommendedName>
        <fullName evidence="10">SAGA-associated factor 11</fullName>
    </recommendedName>
</protein>
<feature type="compositionally biased region" description="Polar residues" evidence="11">
    <location>
        <begin position="217"/>
        <end position="226"/>
    </location>
</feature>
<comment type="similarity">
    <text evidence="10">Belongs to the SGF11 family.</text>
</comment>
<keyword evidence="5" id="KW-0156">Chromatin regulator</keyword>
<dbReference type="EMBL" id="JADNYJ010000087">
    <property type="protein sequence ID" value="KAF8887930.1"/>
    <property type="molecule type" value="Genomic_DNA"/>
</dbReference>
<evidence type="ECO:0000313" key="12">
    <source>
        <dbReference type="EMBL" id="KAF8887930.1"/>
    </source>
</evidence>
<reference evidence="12" key="1">
    <citation type="submission" date="2020-11" db="EMBL/GenBank/DDBJ databases">
        <authorList>
            <consortium name="DOE Joint Genome Institute"/>
            <person name="Ahrendt S."/>
            <person name="Riley R."/>
            <person name="Andreopoulos W."/>
            <person name="LaButti K."/>
            <person name="Pangilinan J."/>
            <person name="Ruiz-duenas F.J."/>
            <person name="Barrasa J.M."/>
            <person name="Sanchez-Garcia M."/>
            <person name="Camarero S."/>
            <person name="Miyauchi S."/>
            <person name="Serrano A."/>
            <person name="Linde D."/>
            <person name="Babiker R."/>
            <person name="Drula E."/>
            <person name="Ayuso-Fernandez I."/>
            <person name="Pacheco R."/>
            <person name="Padilla G."/>
            <person name="Ferreira P."/>
            <person name="Barriuso J."/>
            <person name="Kellner H."/>
            <person name="Castanera R."/>
            <person name="Alfaro M."/>
            <person name="Ramirez L."/>
            <person name="Pisabarro A.G."/>
            <person name="Kuo A."/>
            <person name="Tritt A."/>
            <person name="Lipzen A."/>
            <person name="He G."/>
            <person name="Yan M."/>
            <person name="Ng V."/>
            <person name="Cullen D."/>
            <person name="Martin F."/>
            <person name="Rosso M.-N."/>
            <person name="Henrissat B."/>
            <person name="Hibbett D."/>
            <person name="Martinez A.T."/>
            <person name="Grigoriev I.V."/>
        </authorList>
    </citation>
    <scope>NUCLEOTIDE SEQUENCE</scope>
    <source>
        <strain evidence="12">AH 44721</strain>
    </source>
</reference>
<evidence type="ECO:0000256" key="7">
    <source>
        <dbReference type="ARBA" id="ARBA00023159"/>
    </source>
</evidence>
<evidence type="ECO:0000256" key="1">
    <source>
        <dbReference type="ARBA" id="ARBA00004123"/>
    </source>
</evidence>
<evidence type="ECO:0000256" key="9">
    <source>
        <dbReference type="ARBA" id="ARBA00023242"/>
    </source>
</evidence>
<evidence type="ECO:0000256" key="8">
    <source>
        <dbReference type="ARBA" id="ARBA00023163"/>
    </source>
</evidence>
<sequence>MPKSEREETLAALSARIFASMLDELVMDATLQSHQEVLRVSVKETLSSEMLIIILLFPNEYSCGSIHNTGSAGNGNDATASGQRSDTPFSAGSYEAAKVQINGSNGTGSSTPTNLKGDPGPLLECVVCSRPMASNRYAPHLSSCMGFNNTRRVAVRSNTKVSKPPSEAGRSPSPLSDAGDMSDEKTYSNSKTKAKSKGKKTVDEADFTLKRKRFSSDIPQQEGQKG</sequence>
<keyword evidence="6" id="KW-0805">Transcription regulation</keyword>
<keyword evidence="3" id="KW-0863">Zinc-finger</keyword>
<evidence type="ECO:0000256" key="2">
    <source>
        <dbReference type="ARBA" id="ARBA00022723"/>
    </source>
</evidence>
<evidence type="ECO:0000256" key="4">
    <source>
        <dbReference type="ARBA" id="ARBA00022833"/>
    </source>
</evidence>
<organism evidence="12 13">
    <name type="scientific">Gymnopilus junonius</name>
    <name type="common">Spectacular rustgill mushroom</name>
    <name type="synonym">Gymnopilus spectabilis subsp. junonius</name>
    <dbReference type="NCBI Taxonomy" id="109634"/>
    <lineage>
        <taxon>Eukaryota</taxon>
        <taxon>Fungi</taxon>
        <taxon>Dikarya</taxon>
        <taxon>Basidiomycota</taxon>
        <taxon>Agaricomycotina</taxon>
        <taxon>Agaricomycetes</taxon>
        <taxon>Agaricomycetidae</taxon>
        <taxon>Agaricales</taxon>
        <taxon>Agaricineae</taxon>
        <taxon>Hymenogastraceae</taxon>
        <taxon>Gymnopilus</taxon>
    </lineage>
</organism>
<evidence type="ECO:0000313" key="13">
    <source>
        <dbReference type="Proteomes" id="UP000724874"/>
    </source>
</evidence>